<dbReference type="SUPFAM" id="SSF111430">
    <property type="entry name" value="YAP1 redox domain"/>
    <property type="match status" value="1"/>
</dbReference>
<comment type="caution">
    <text evidence="2">The sequence shown here is derived from an EMBL/GenBank/DDBJ whole genome shotgun (WGS) entry which is preliminary data.</text>
</comment>
<reference evidence="2" key="1">
    <citation type="submission" date="2022-11" db="EMBL/GenBank/DDBJ databases">
        <authorList>
            <person name="Petersen C."/>
        </authorList>
    </citation>
    <scope>NUCLEOTIDE SEQUENCE</scope>
    <source>
        <strain evidence="2">IBT 16849</strain>
    </source>
</reference>
<evidence type="ECO:0000259" key="1">
    <source>
        <dbReference type="Pfam" id="PF08601"/>
    </source>
</evidence>
<dbReference type="Proteomes" id="UP001150879">
    <property type="component" value="Unassembled WGS sequence"/>
</dbReference>
<dbReference type="EMBL" id="JAPQKP010000005">
    <property type="protein sequence ID" value="KAJ5188217.1"/>
    <property type="molecule type" value="Genomic_DNA"/>
</dbReference>
<protein>
    <submittedName>
        <fullName evidence="2">BZIP transcription factor bZIP-1</fullName>
    </submittedName>
</protein>
<dbReference type="InterPro" id="IPR013910">
    <property type="entry name" value="TF_PAP1"/>
</dbReference>
<evidence type="ECO:0000313" key="2">
    <source>
        <dbReference type="EMBL" id="KAJ5188217.1"/>
    </source>
</evidence>
<dbReference type="InterPro" id="IPR023167">
    <property type="entry name" value="Yap1_redox_dom_sf"/>
</dbReference>
<dbReference type="Gene3D" id="1.10.238.100">
    <property type="entry name" value="YAP1 redox domain. Chain B"/>
    <property type="match status" value="1"/>
</dbReference>
<keyword evidence="3" id="KW-1185">Reference proteome</keyword>
<proteinExistence type="predicted"/>
<reference evidence="2" key="2">
    <citation type="journal article" date="2023" name="IMA Fungus">
        <title>Comparative genomic study of the Penicillium genus elucidates a diverse pangenome and 15 lateral gene transfer events.</title>
        <authorList>
            <person name="Petersen C."/>
            <person name="Sorensen T."/>
            <person name="Nielsen M.R."/>
            <person name="Sondergaard T.E."/>
            <person name="Sorensen J.L."/>
            <person name="Fitzpatrick D.A."/>
            <person name="Frisvad J.C."/>
            <person name="Nielsen K.L."/>
        </authorList>
    </citation>
    <scope>NUCLEOTIDE SEQUENCE</scope>
    <source>
        <strain evidence="2">IBT 16849</strain>
    </source>
</reference>
<gene>
    <name evidence="2" type="ORF">N7472_007231</name>
</gene>
<dbReference type="Pfam" id="PF08601">
    <property type="entry name" value="PAP1"/>
    <property type="match status" value="1"/>
</dbReference>
<organism evidence="2 3">
    <name type="scientific">Penicillium cf. griseofulvum</name>
    <dbReference type="NCBI Taxonomy" id="2972120"/>
    <lineage>
        <taxon>Eukaryota</taxon>
        <taxon>Fungi</taxon>
        <taxon>Dikarya</taxon>
        <taxon>Ascomycota</taxon>
        <taxon>Pezizomycotina</taxon>
        <taxon>Eurotiomycetes</taxon>
        <taxon>Eurotiomycetidae</taxon>
        <taxon>Eurotiales</taxon>
        <taxon>Aspergillaceae</taxon>
        <taxon>Penicillium</taxon>
    </lineage>
</organism>
<sequence>MILFSRDRLQSMERFRNGEIDVDNLCSQLRIKARGSEGGVVVNQTDVDDIMGRAKSGWRRRTAHLLVSLMKSLRRLGGLLGRLSVLWVYNVVEFYV</sequence>
<accession>A0A9W9J222</accession>
<dbReference type="AlphaFoldDB" id="A0A9W9J222"/>
<feature type="domain" description="Transcription factor PAP1" evidence="1">
    <location>
        <begin position="7"/>
        <end position="53"/>
    </location>
</feature>
<evidence type="ECO:0000313" key="3">
    <source>
        <dbReference type="Proteomes" id="UP001150879"/>
    </source>
</evidence>
<name>A0A9W9J222_9EURO</name>